<name>A0AAN4R5L3_9PROT</name>
<protein>
    <submittedName>
        <fullName evidence="3">Uncharacterized protein</fullName>
    </submittedName>
</protein>
<evidence type="ECO:0000256" key="1">
    <source>
        <dbReference type="SAM" id="MobiDB-lite"/>
    </source>
</evidence>
<dbReference type="EMBL" id="BJVS01000010">
    <property type="protein sequence ID" value="GEL54857.1"/>
    <property type="molecule type" value="Genomic_DNA"/>
</dbReference>
<feature type="compositionally biased region" description="Polar residues" evidence="1">
    <location>
        <begin position="155"/>
        <end position="169"/>
    </location>
</feature>
<feature type="region of interest" description="Disordered" evidence="1">
    <location>
        <begin position="270"/>
        <end position="292"/>
    </location>
</feature>
<feature type="compositionally biased region" description="Basic and acidic residues" evidence="1">
    <location>
        <begin position="282"/>
        <end position="292"/>
    </location>
</feature>
<keyword evidence="4" id="KW-1185">Reference proteome</keyword>
<evidence type="ECO:0000313" key="3">
    <source>
        <dbReference type="EMBL" id="GEL54857.1"/>
    </source>
</evidence>
<evidence type="ECO:0000313" key="4">
    <source>
        <dbReference type="Proteomes" id="UP000321287"/>
    </source>
</evidence>
<organism evidence="3 4">
    <name type="scientific">Asaia bogorensis NBRC 16594</name>
    <dbReference type="NCBI Taxonomy" id="1231624"/>
    <lineage>
        <taxon>Bacteria</taxon>
        <taxon>Pseudomonadati</taxon>
        <taxon>Pseudomonadota</taxon>
        <taxon>Alphaproteobacteria</taxon>
        <taxon>Acetobacterales</taxon>
        <taxon>Acetobacteraceae</taxon>
        <taxon>Asaia</taxon>
    </lineage>
</organism>
<dbReference type="RefSeq" id="WP_186820090.1">
    <property type="nucleotide sequence ID" value="NZ_BAPU01000059.1"/>
</dbReference>
<evidence type="ECO:0000256" key="2">
    <source>
        <dbReference type="SAM" id="Phobius"/>
    </source>
</evidence>
<accession>A0AAN4R5L3</accession>
<gene>
    <name evidence="3" type="ORF">ABO01nite_28640</name>
</gene>
<sequence>MSETIQKFEPVDLPGARRTAPASDPVPAEPESPRARIVTPEEGRRAPQKKRLLFGVALSVLVVGAGASVWLQQHPALHRNNTAMAPVQADAPAPGSAPGQTHAGTNAAHPEHGPAALKMPAPEQSPAAAGKTAPTATAAATVQPVIGTLPAPSGATGQPATPAQSSVSVQDDARPAPVPMQQVVDLLLKRLGELEAAQKQEATERKALGDTLEQQDTALTAAMNREAGRLDEISGSLHSMLIAVQTPKAPEVKASVAPGNATVSAPAPIRHATSITPGPSVQKKEGVAAPRAEGERRARYAIDAASPSIAIVHMAGGRAIELRVGDVLPGYGHVRLIEQVGDAWFIRTDNGTIR</sequence>
<feature type="compositionally biased region" description="Low complexity" evidence="1">
    <location>
        <begin position="127"/>
        <end position="141"/>
    </location>
</feature>
<comment type="caution">
    <text evidence="3">The sequence shown here is derived from an EMBL/GenBank/DDBJ whole genome shotgun (WGS) entry which is preliminary data.</text>
</comment>
<feature type="transmembrane region" description="Helical" evidence="2">
    <location>
        <begin position="52"/>
        <end position="71"/>
    </location>
</feature>
<reference evidence="3 4" key="1">
    <citation type="submission" date="2019-07" db="EMBL/GenBank/DDBJ databases">
        <title>Whole genome shotgun sequence of Asaia bogorensis NBRC 16594.</title>
        <authorList>
            <person name="Hosoyama A."/>
            <person name="Uohara A."/>
            <person name="Ohji S."/>
            <person name="Ichikawa N."/>
        </authorList>
    </citation>
    <scope>NUCLEOTIDE SEQUENCE [LARGE SCALE GENOMIC DNA]</scope>
    <source>
        <strain evidence="3 4">NBRC 16594</strain>
    </source>
</reference>
<keyword evidence="2" id="KW-0812">Transmembrane</keyword>
<keyword evidence="2" id="KW-1133">Transmembrane helix</keyword>
<keyword evidence="2" id="KW-0472">Membrane</keyword>
<proteinExistence type="predicted"/>
<feature type="region of interest" description="Disordered" evidence="1">
    <location>
        <begin position="87"/>
        <end position="176"/>
    </location>
</feature>
<feature type="region of interest" description="Disordered" evidence="1">
    <location>
        <begin position="1"/>
        <end position="46"/>
    </location>
</feature>
<dbReference type="Proteomes" id="UP000321287">
    <property type="component" value="Unassembled WGS sequence"/>
</dbReference>
<dbReference type="AlphaFoldDB" id="A0AAN4R5L3"/>
<feature type="compositionally biased region" description="Basic and acidic residues" evidence="1">
    <location>
        <begin position="31"/>
        <end position="45"/>
    </location>
</feature>